<feature type="transmembrane region" description="Helical" evidence="4">
    <location>
        <begin position="191"/>
        <end position="213"/>
    </location>
</feature>
<dbReference type="GO" id="GO:0006171">
    <property type="term" value="P:cAMP biosynthetic process"/>
    <property type="evidence" value="ECO:0007669"/>
    <property type="project" value="TreeGrafter"/>
</dbReference>
<dbReference type="PANTHER" id="PTHR43081">
    <property type="entry name" value="ADENYLATE CYCLASE, TERMINAL-DIFFERENTIATION SPECIFIC-RELATED"/>
    <property type="match status" value="1"/>
</dbReference>
<dbReference type="AlphaFoldDB" id="A0A418VGW9"/>
<sequence>MQMRWRRPKARARQRSLSEDVRSTLTREILRTELLRAKALLATVTALLGLLLVSYWLFPAAIENIWRGHFSLAPLLASYLPLLVFELSAIVYLRRRLASGRDGPQIGRYIGVLIETSLPTVGIYLQMDSMGSAQALAFAAPLGYFIFIILSTLWLDLRLSLFTGFVAAAELLGIAMLYHPPGFPHEPPPDFAFHLMRSLMVLTCGLLAGGVGAQLRRQFERSINAADARDRVTNLFGQHVSPQVVERLLNAGMQEGGETRRVVVMFADFRNFTAAARERTPDEVVARLDEAFEVLVDVLEQHGGIVNKFLGDGFLALFGAPIEDPAAATRAVAAGREMLSAMEENNTGHAWPLRVGISIHIGDAVVGTVGSARRKEYTVIGDTVNFASRLETLNKQFHTQLLISSAIRDAVGGALADAELAGRVTMRGYAEPIAAWKLG</sequence>
<keyword evidence="4" id="KW-1133">Transmembrane helix</keyword>
<dbReference type="OrthoDB" id="9789782at2"/>
<dbReference type="GO" id="GO:0004016">
    <property type="term" value="F:adenylate cyclase activity"/>
    <property type="evidence" value="ECO:0007669"/>
    <property type="project" value="UniProtKB-ARBA"/>
</dbReference>
<dbReference type="SMART" id="SM00044">
    <property type="entry name" value="CYCc"/>
    <property type="match status" value="1"/>
</dbReference>
<dbReference type="FunFam" id="3.30.70.1230:FF:000056">
    <property type="entry name" value="Putative adenylate cyclase"/>
    <property type="match status" value="1"/>
</dbReference>
<feature type="domain" description="Guanylate cyclase" evidence="5">
    <location>
        <begin position="263"/>
        <end position="391"/>
    </location>
</feature>
<feature type="transmembrane region" description="Helical" evidence="4">
    <location>
        <begin position="161"/>
        <end position="179"/>
    </location>
</feature>
<keyword evidence="4" id="KW-0812">Transmembrane</keyword>
<feature type="transmembrane region" description="Helical" evidence="4">
    <location>
        <begin position="39"/>
        <end position="58"/>
    </location>
</feature>
<feature type="transmembrane region" description="Helical" evidence="4">
    <location>
        <begin position="106"/>
        <end position="127"/>
    </location>
</feature>
<comment type="caution">
    <text evidence="6">The sequence shown here is derived from an EMBL/GenBank/DDBJ whole genome shotgun (WGS) entry which is preliminary data.</text>
</comment>
<name>A0A418VGW9_RHOPL</name>
<evidence type="ECO:0000256" key="2">
    <source>
        <dbReference type="ARBA" id="ARBA00022475"/>
    </source>
</evidence>
<protein>
    <submittedName>
        <fullName evidence="6">Adenylate/guanylate cyclase domain-containing protein</fullName>
    </submittedName>
</protein>
<dbReference type="InterPro" id="IPR050697">
    <property type="entry name" value="Adenylyl/Guanylyl_Cyclase_3/4"/>
</dbReference>
<dbReference type="PANTHER" id="PTHR43081:SF17">
    <property type="entry name" value="BLL5647 PROTEIN"/>
    <property type="match status" value="1"/>
</dbReference>
<accession>A0A418VGW9</accession>
<dbReference type="EMBL" id="QYYD01000008">
    <property type="protein sequence ID" value="RJF75365.1"/>
    <property type="molecule type" value="Genomic_DNA"/>
</dbReference>
<feature type="transmembrane region" description="Helical" evidence="4">
    <location>
        <begin position="133"/>
        <end position="154"/>
    </location>
</feature>
<evidence type="ECO:0000313" key="6">
    <source>
        <dbReference type="EMBL" id="RJF75365.1"/>
    </source>
</evidence>
<evidence type="ECO:0000256" key="4">
    <source>
        <dbReference type="SAM" id="Phobius"/>
    </source>
</evidence>
<evidence type="ECO:0000256" key="3">
    <source>
        <dbReference type="ARBA" id="ARBA00023136"/>
    </source>
</evidence>
<comment type="subcellular location">
    <subcellularLocation>
        <location evidence="1">Cell membrane</location>
        <topology evidence="1">Multi-pass membrane protein</topology>
    </subcellularLocation>
</comment>
<evidence type="ECO:0000259" key="5">
    <source>
        <dbReference type="PROSITE" id="PS50125"/>
    </source>
</evidence>
<organism evidence="6 7">
    <name type="scientific">Rhodopseudomonas palustris</name>
    <dbReference type="NCBI Taxonomy" id="1076"/>
    <lineage>
        <taxon>Bacteria</taxon>
        <taxon>Pseudomonadati</taxon>
        <taxon>Pseudomonadota</taxon>
        <taxon>Alphaproteobacteria</taxon>
        <taxon>Hyphomicrobiales</taxon>
        <taxon>Nitrobacteraceae</taxon>
        <taxon>Rhodopseudomonas</taxon>
    </lineage>
</organism>
<dbReference type="Proteomes" id="UP000285523">
    <property type="component" value="Unassembled WGS sequence"/>
</dbReference>
<dbReference type="GO" id="GO:0005886">
    <property type="term" value="C:plasma membrane"/>
    <property type="evidence" value="ECO:0007669"/>
    <property type="project" value="UniProtKB-SubCell"/>
</dbReference>
<dbReference type="CDD" id="cd07302">
    <property type="entry name" value="CHD"/>
    <property type="match status" value="1"/>
</dbReference>
<evidence type="ECO:0000256" key="1">
    <source>
        <dbReference type="ARBA" id="ARBA00004651"/>
    </source>
</evidence>
<dbReference type="Gene3D" id="3.30.70.1230">
    <property type="entry name" value="Nucleotide cyclase"/>
    <property type="match status" value="1"/>
</dbReference>
<dbReference type="InterPro" id="IPR001054">
    <property type="entry name" value="A/G_cyclase"/>
</dbReference>
<keyword evidence="2" id="KW-1003">Cell membrane</keyword>
<dbReference type="PROSITE" id="PS50125">
    <property type="entry name" value="GUANYLATE_CYCLASE_2"/>
    <property type="match status" value="1"/>
</dbReference>
<dbReference type="GO" id="GO:0035556">
    <property type="term" value="P:intracellular signal transduction"/>
    <property type="evidence" value="ECO:0007669"/>
    <property type="project" value="InterPro"/>
</dbReference>
<reference evidence="6 7" key="1">
    <citation type="submission" date="2018-09" db="EMBL/GenBank/DDBJ databases">
        <title>Draft genome sequence of Rhodopseudomonas palustris 2.1.18.</title>
        <authorList>
            <person name="Robertson S.L."/>
            <person name="Meyer T.E."/>
            <person name="Kyndt J.A."/>
        </authorList>
    </citation>
    <scope>NUCLEOTIDE SEQUENCE [LARGE SCALE GENOMIC DNA]</scope>
    <source>
        <strain evidence="6 7">2.1.18</strain>
    </source>
</reference>
<proteinExistence type="predicted"/>
<dbReference type="SUPFAM" id="SSF55073">
    <property type="entry name" value="Nucleotide cyclase"/>
    <property type="match status" value="1"/>
</dbReference>
<dbReference type="RefSeq" id="WP_119856268.1">
    <property type="nucleotide sequence ID" value="NZ_QYYD01000008.1"/>
</dbReference>
<gene>
    <name evidence="6" type="ORF">D4Q52_09270</name>
</gene>
<evidence type="ECO:0000313" key="7">
    <source>
        <dbReference type="Proteomes" id="UP000285523"/>
    </source>
</evidence>
<keyword evidence="3 4" id="KW-0472">Membrane</keyword>
<dbReference type="InterPro" id="IPR029787">
    <property type="entry name" value="Nucleotide_cyclase"/>
</dbReference>
<feature type="transmembrane region" description="Helical" evidence="4">
    <location>
        <begin position="70"/>
        <end position="94"/>
    </location>
</feature>
<dbReference type="Pfam" id="PF00211">
    <property type="entry name" value="Guanylate_cyc"/>
    <property type="match status" value="1"/>
</dbReference>